<evidence type="ECO:0000256" key="1">
    <source>
        <dbReference type="ARBA" id="ARBA00004141"/>
    </source>
</evidence>
<protein>
    <submittedName>
        <fullName evidence="6">DoxX family protein</fullName>
    </submittedName>
</protein>
<keyword evidence="4 5" id="KW-0472">Membrane</keyword>
<evidence type="ECO:0000313" key="6">
    <source>
        <dbReference type="EMBL" id="QSQ23491.1"/>
    </source>
</evidence>
<feature type="transmembrane region" description="Helical" evidence="5">
    <location>
        <begin position="118"/>
        <end position="136"/>
    </location>
</feature>
<evidence type="ECO:0000256" key="2">
    <source>
        <dbReference type="ARBA" id="ARBA00022692"/>
    </source>
</evidence>
<evidence type="ECO:0000256" key="3">
    <source>
        <dbReference type="ARBA" id="ARBA00022989"/>
    </source>
</evidence>
<feature type="transmembrane region" description="Helical" evidence="5">
    <location>
        <begin position="21"/>
        <end position="44"/>
    </location>
</feature>
<keyword evidence="3 5" id="KW-1133">Transmembrane helix</keyword>
<dbReference type="InterPro" id="IPR032808">
    <property type="entry name" value="DoxX"/>
</dbReference>
<evidence type="ECO:0000256" key="4">
    <source>
        <dbReference type="ARBA" id="ARBA00023136"/>
    </source>
</evidence>
<gene>
    <name evidence="6" type="ORF">JY651_00455</name>
</gene>
<feature type="transmembrane region" description="Helical" evidence="5">
    <location>
        <begin position="92"/>
        <end position="112"/>
    </location>
</feature>
<keyword evidence="7" id="KW-1185">Reference proteome</keyword>
<dbReference type="EMBL" id="CP071090">
    <property type="protein sequence ID" value="QSQ23491.1"/>
    <property type="molecule type" value="Genomic_DNA"/>
</dbReference>
<evidence type="ECO:0000313" key="7">
    <source>
        <dbReference type="Proteomes" id="UP000662747"/>
    </source>
</evidence>
<feature type="transmembrane region" description="Helical" evidence="5">
    <location>
        <begin position="64"/>
        <end position="85"/>
    </location>
</feature>
<dbReference type="Pfam" id="PF13564">
    <property type="entry name" value="DoxX_2"/>
    <property type="match status" value="1"/>
</dbReference>
<keyword evidence="2 5" id="KW-0812">Transmembrane</keyword>
<reference evidence="6 7" key="1">
    <citation type="submission" date="2021-02" db="EMBL/GenBank/DDBJ databases">
        <title>De Novo genome assembly of isolated myxobacteria.</title>
        <authorList>
            <person name="Stevens D.C."/>
        </authorList>
    </citation>
    <scope>NUCLEOTIDE SEQUENCE [LARGE SCALE GENOMIC DNA]</scope>
    <source>
        <strain evidence="7">SCPEA02</strain>
    </source>
</reference>
<comment type="subcellular location">
    <subcellularLocation>
        <location evidence="1">Membrane</location>
        <topology evidence="1">Multi-pass membrane protein</topology>
    </subcellularLocation>
</comment>
<evidence type="ECO:0000256" key="5">
    <source>
        <dbReference type="SAM" id="Phobius"/>
    </source>
</evidence>
<accession>A0ABX7P143</accession>
<dbReference type="Proteomes" id="UP000662747">
    <property type="component" value="Chromosome"/>
</dbReference>
<name>A0ABX7P143_9BACT</name>
<sequence>MTTRNAMAAPLGDSARPSNALRVGLWVVQALLGVLFAGTGLWKLMTPVAQLAAMIPWAGQVPAAFLYATAVVDLCGGIGVVLPALTRIKPGLTVLAALGCAALQISAIVFHVSRGEAANTPFNFLLVGLSLFVFWGRRYRAPIQPRS</sequence>
<organism evidence="6 7">
    <name type="scientific">Pyxidicoccus parkwayensis</name>
    <dbReference type="NCBI Taxonomy" id="2813578"/>
    <lineage>
        <taxon>Bacteria</taxon>
        <taxon>Pseudomonadati</taxon>
        <taxon>Myxococcota</taxon>
        <taxon>Myxococcia</taxon>
        <taxon>Myxococcales</taxon>
        <taxon>Cystobacterineae</taxon>
        <taxon>Myxococcaceae</taxon>
        <taxon>Pyxidicoccus</taxon>
    </lineage>
</organism>
<proteinExistence type="predicted"/>